<evidence type="ECO:0000313" key="2">
    <source>
        <dbReference type="EMBL" id="SVB83973.1"/>
    </source>
</evidence>
<evidence type="ECO:0000256" key="1">
    <source>
        <dbReference type="SAM" id="Phobius"/>
    </source>
</evidence>
<feature type="transmembrane region" description="Helical" evidence="1">
    <location>
        <begin position="26"/>
        <end position="47"/>
    </location>
</feature>
<protein>
    <recommendedName>
        <fullName evidence="3">MotA/TolQ/ExbB proton channel domain-containing protein</fullName>
    </recommendedName>
</protein>
<sequence>MVVIIGFIVIIGGSLAGFYMAGGSLGLLIHAAEIVTIGGMLFGCAIVM</sequence>
<keyword evidence="1" id="KW-0472">Membrane</keyword>
<accession>A0A382HB35</accession>
<keyword evidence="1" id="KW-1133">Transmembrane helix</keyword>
<feature type="non-terminal residue" evidence="2">
    <location>
        <position position="48"/>
    </location>
</feature>
<keyword evidence="1" id="KW-0812">Transmembrane</keyword>
<organism evidence="2">
    <name type="scientific">marine metagenome</name>
    <dbReference type="NCBI Taxonomy" id="408172"/>
    <lineage>
        <taxon>unclassified sequences</taxon>
        <taxon>metagenomes</taxon>
        <taxon>ecological metagenomes</taxon>
    </lineage>
</organism>
<gene>
    <name evidence="2" type="ORF">METZ01_LOCUS236827</name>
</gene>
<dbReference type="EMBL" id="UINC01059970">
    <property type="protein sequence ID" value="SVB83973.1"/>
    <property type="molecule type" value="Genomic_DNA"/>
</dbReference>
<proteinExistence type="predicted"/>
<evidence type="ECO:0008006" key="3">
    <source>
        <dbReference type="Google" id="ProtNLM"/>
    </source>
</evidence>
<reference evidence="2" key="1">
    <citation type="submission" date="2018-05" db="EMBL/GenBank/DDBJ databases">
        <authorList>
            <person name="Lanie J.A."/>
            <person name="Ng W.-L."/>
            <person name="Kazmierczak K.M."/>
            <person name="Andrzejewski T.M."/>
            <person name="Davidsen T.M."/>
            <person name="Wayne K.J."/>
            <person name="Tettelin H."/>
            <person name="Glass J.I."/>
            <person name="Rusch D."/>
            <person name="Podicherti R."/>
            <person name="Tsui H.-C.T."/>
            <person name="Winkler M.E."/>
        </authorList>
    </citation>
    <scope>NUCLEOTIDE SEQUENCE</scope>
</reference>
<name>A0A382HB35_9ZZZZ</name>
<dbReference type="AlphaFoldDB" id="A0A382HB35"/>